<accession>A0ABP0IDW1</accession>
<feature type="compositionally biased region" description="Basic and acidic residues" evidence="4">
    <location>
        <begin position="396"/>
        <end position="410"/>
    </location>
</feature>
<evidence type="ECO:0000313" key="6">
    <source>
        <dbReference type="EMBL" id="CAK9000493.1"/>
    </source>
</evidence>
<keyword evidence="1" id="KW-0677">Repeat</keyword>
<dbReference type="CDD" id="cd12254">
    <property type="entry name" value="RRM_hnRNPH_ESRPs_RBM12_like"/>
    <property type="match status" value="1"/>
</dbReference>
<organism evidence="6 7">
    <name type="scientific">Durusdinium trenchii</name>
    <dbReference type="NCBI Taxonomy" id="1381693"/>
    <lineage>
        <taxon>Eukaryota</taxon>
        <taxon>Sar</taxon>
        <taxon>Alveolata</taxon>
        <taxon>Dinophyceae</taxon>
        <taxon>Suessiales</taxon>
        <taxon>Symbiodiniaceae</taxon>
        <taxon>Durusdinium</taxon>
    </lineage>
</organism>
<keyword evidence="7" id="KW-1185">Reference proteome</keyword>
<sequence>MAVERLTGRHCHAFLTVRNRSFLRAEDRKAAVVETPDVQFRGFCFVTLGSVAEAQAVFANYDNNMFNGRWIDCKPAALGKMAQMSGDPASVQPMIPTERAGPTPTGTTLRARGLPFSATKEQVEEFFAGYGMTGRFHHKVDMMGRPSGEAFVEFVSNDEAVRAFNDRNFQMMGTRYIELMGASDKDVQMCPMFWGELFQIRRMEVTIKRLLAKGTTDALWVDSLRSSMKRRPRKVPKLHGRWLGHKTQDFEAVCPARLAVKEAEEVREVQNSEEIRAGLEVLSQHPDHAAREAREPAGMHDVQAELHLDMEEGGLGMPGWTQPSSQKLGDWLNSLFDDCGTAGRSIAEGEKAEAEQVATSDSRAGSERAGERSESHSAGNGRADAASNAESETERDDERAEKSEEWRKPDPNVPEPGPAPAADELLHSLQTVVPVSTTGSRGSRSSNVASEVPTDLTLRSVDAQQIAEAVTTDVALQSMSCCGSTKDLDQTDDGILEDSPSISSLTAAGHAKELLAELSSRLEAEAADAKDAKLQVHLNLWSSQIDAGHM</sequence>
<evidence type="ECO:0000313" key="7">
    <source>
        <dbReference type="Proteomes" id="UP001642464"/>
    </source>
</evidence>
<feature type="domain" description="RRM" evidence="5">
    <location>
        <begin position="107"/>
        <end position="184"/>
    </location>
</feature>
<dbReference type="SUPFAM" id="SSF54928">
    <property type="entry name" value="RNA-binding domain, RBD"/>
    <property type="match status" value="2"/>
</dbReference>
<evidence type="ECO:0000256" key="2">
    <source>
        <dbReference type="ARBA" id="ARBA00022884"/>
    </source>
</evidence>
<dbReference type="SMART" id="SM00360">
    <property type="entry name" value="RRM"/>
    <property type="match status" value="1"/>
</dbReference>
<dbReference type="InterPro" id="IPR050666">
    <property type="entry name" value="ESRP"/>
</dbReference>
<dbReference type="InterPro" id="IPR000504">
    <property type="entry name" value="RRM_dom"/>
</dbReference>
<dbReference type="InterPro" id="IPR012677">
    <property type="entry name" value="Nucleotide-bd_a/b_plait_sf"/>
</dbReference>
<gene>
    <name evidence="6" type="ORF">SCF082_LOCUS6516</name>
</gene>
<dbReference type="PANTHER" id="PTHR13976">
    <property type="entry name" value="HETEROGENEOUS NUCLEAR RIBONUCLEOPROTEIN-RELATED"/>
    <property type="match status" value="1"/>
</dbReference>
<evidence type="ECO:0000259" key="5">
    <source>
        <dbReference type="PROSITE" id="PS50102"/>
    </source>
</evidence>
<dbReference type="PROSITE" id="PS50102">
    <property type="entry name" value="RRM"/>
    <property type="match status" value="1"/>
</dbReference>
<comment type="caution">
    <text evidence="6">The sequence shown here is derived from an EMBL/GenBank/DDBJ whole genome shotgun (WGS) entry which is preliminary data.</text>
</comment>
<dbReference type="InterPro" id="IPR035979">
    <property type="entry name" value="RBD_domain_sf"/>
</dbReference>
<feature type="region of interest" description="Disordered" evidence="4">
    <location>
        <begin position="347"/>
        <end position="422"/>
    </location>
</feature>
<protein>
    <submittedName>
        <fullName evidence="6">Epithelial splicing regulatory protein 1 (RNA-binding motif protein 35A) (RNA-binding protein 35A)</fullName>
    </submittedName>
</protein>
<feature type="compositionally biased region" description="Basic and acidic residues" evidence="4">
    <location>
        <begin position="364"/>
        <end position="375"/>
    </location>
</feature>
<proteinExistence type="predicted"/>
<evidence type="ECO:0000256" key="3">
    <source>
        <dbReference type="PROSITE-ProRule" id="PRU00176"/>
    </source>
</evidence>
<dbReference type="EMBL" id="CAXAMM010003581">
    <property type="protein sequence ID" value="CAK9000493.1"/>
    <property type="molecule type" value="Genomic_DNA"/>
</dbReference>
<dbReference type="Gene3D" id="3.30.70.330">
    <property type="match status" value="1"/>
</dbReference>
<evidence type="ECO:0000256" key="1">
    <source>
        <dbReference type="ARBA" id="ARBA00022737"/>
    </source>
</evidence>
<name>A0ABP0IDW1_9DINO</name>
<dbReference type="Proteomes" id="UP001642464">
    <property type="component" value="Unassembled WGS sequence"/>
</dbReference>
<dbReference type="Pfam" id="PF00076">
    <property type="entry name" value="RRM_1"/>
    <property type="match status" value="1"/>
</dbReference>
<evidence type="ECO:0000256" key="4">
    <source>
        <dbReference type="SAM" id="MobiDB-lite"/>
    </source>
</evidence>
<reference evidence="6 7" key="1">
    <citation type="submission" date="2024-02" db="EMBL/GenBank/DDBJ databases">
        <authorList>
            <person name="Chen Y."/>
            <person name="Shah S."/>
            <person name="Dougan E. K."/>
            <person name="Thang M."/>
            <person name="Chan C."/>
        </authorList>
    </citation>
    <scope>NUCLEOTIDE SEQUENCE [LARGE SCALE GENOMIC DNA]</scope>
</reference>
<keyword evidence="2 3" id="KW-0694">RNA-binding</keyword>